<accession>A0A1G9F987</accession>
<reference evidence="2" key="1">
    <citation type="submission" date="2016-10" db="EMBL/GenBank/DDBJ databases">
        <authorList>
            <person name="Varghese N."/>
            <person name="Submissions S."/>
        </authorList>
    </citation>
    <scope>NUCLEOTIDE SEQUENCE [LARGE SCALE GENOMIC DNA]</scope>
    <source>
        <strain evidence="2">CGMCC 1.11012</strain>
    </source>
</reference>
<name>A0A1G9F987_9BACL</name>
<gene>
    <name evidence="1" type="ORF">SAMN05216192_15737</name>
</gene>
<protein>
    <submittedName>
        <fullName evidence="1">Uncharacterized protein</fullName>
    </submittedName>
</protein>
<evidence type="ECO:0000313" key="2">
    <source>
        <dbReference type="Proteomes" id="UP000199050"/>
    </source>
</evidence>
<keyword evidence="2" id="KW-1185">Reference proteome</keyword>
<proteinExistence type="predicted"/>
<sequence>MPNHNVFNDNDQPMSVEMTNTFRSPDITAPPELDASESAVLYSANASASATVVLSLISAIISVRINNPAGSGRTVYISRITGSIGGSSLLSAMSGTFTIVRGGTLTSPAALPPVNNNLASAAASSMTVQSSTAAISGGTVLNSYQMAPGSFSQAFTGSIIVPPGSSLSAGVTSSSSAVGLVITSALSLTWWES</sequence>
<dbReference type="AlphaFoldDB" id="A0A1G9F987"/>
<organism evidence="1 2">
    <name type="scientific">Paenibacillus typhae</name>
    <dbReference type="NCBI Taxonomy" id="1174501"/>
    <lineage>
        <taxon>Bacteria</taxon>
        <taxon>Bacillati</taxon>
        <taxon>Bacillota</taxon>
        <taxon>Bacilli</taxon>
        <taxon>Bacillales</taxon>
        <taxon>Paenibacillaceae</taxon>
        <taxon>Paenibacillus</taxon>
    </lineage>
</organism>
<dbReference type="STRING" id="1174501.SAMN05216192_15737"/>
<dbReference type="OrthoDB" id="2616366at2"/>
<dbReference type="EMBL" id="FNDX01000057">
    <property type="protein sequence ID" value="SDK84946.1"/>
    <property type="molecule type" value="Genomic_DNA"/>
</dbReference>
<evidence type="ECO:0000313" key="1">
    <source>
        <dbReference type="EMBL" id="SDK84946.1"/>
    </source>
</evidence>
<dbReference type="Proteomes" id="UP000199050">
    <property type="component" value="Unassembled WGS sequence"/>
</dbReference>
<dbReference type="RefSeq" id="WP_090719545.1">
    <property type="nucleotide sequence ID" value="NZ_CBCSKY010000029.1"/>
</dbReference>